<dbReference type="Proteomes" id="UP000284416">
    <property type="component" value="Unassembled WGS sequence"/>
</dbReference>
<comment type="caution">
    <text evidence="1">The sequence shown here is derived from an EMBL/GenBank/DDBJ whole genome shotgun (WGS) entry which is preliminary data.</text>
</comment>
<proteinExistence type="predicted"/>
<gene>
    <name evidence="1" type="ORF">D1B31_17860</name>
</gene>
<dbReference type="AlphaFoldDB" id="A0A417YPR9"/>
<sequence>MATTLRSILFVLLFALLMQMQYNLDADKTATRQLKNAIELAVHDAALAVSPLEMAEGRIVFEQSKAIDNLKLSLEENLKIESAGGFVYSPKSNSFYKQDLYISHLEFVDDSITMSYPYTYVNQDYDILETLDGPSVIAVITTESPRWFNGGTSYIRQAAVYEYKK</sequence>
<dbReference type="RefSeq" id="WP_118922952.1">
    <property type="nucleotide sequence ID" value="NZ_QWEG01000012.1"/>
</dbReference>
<dbReference type="EMBL" id="QWEG01000012">
    <property type="protein sequence ID" value="RHW35958.1"/>
    <property type="molecule type" value="Genomic_DNA"/>
</dbReference>
<name>A0A417YPR9_9BACI</name>
<accession>A0A417YPR9</accession>
<protein>
    <submittedName>
        <fullName evidence="1">Peptidase M23</fullName>
    </submittedName>
</protein>
<organism evidence="1 2">
    <name type="scientific">Neobacillus notoginsengisoli</name>
    <dbReference type="NCBI Taxonomy" id="1578198"/>
    <lineage>
        <taxon>Bacteria</taxon>
        <taxon>Bacillati</taxon>
        <taxon>Bacillota</taxon>
        <taxon>Bacilli</taxon>
        <taxon>Bacillales</taxon>
        <taxon>Bacillaceae</taxon>
        <taxon>Neobacillus</taxon>
    </lineage>
</organism>
<dbReference type="OrthoDB" id="2937855at2"/>
<keyword evidence="2" id="KW-1185">Reference proteome</keyword>
<evidence type="ECO:0000313" key="2">
    <source>
        <dbReference type="Proteomes" id="UP000284416"/>
    </source>
</evidence>
<reference evidence="1 2" key="1">
    <citation type="journal article" date="2017" name="Int. J. Syst. Evol. Microbiol.">
        <title>Bacillus notoginsengisoli sp. nov., a novel bacterium isolated from the rhizosphere of Panax notoginseng.</title>
        <authorList>
            <person name="Zhang M.Y."/>
            <person name="Cheng J."/>
            <person name="Cai Y."/>
            <person name="Zhang T.Y."/>
            <person name="Wu Y.Y."/>
            <person name="Manikprabhu D."/>
            <person name="Li W.J."/>
            <person name="Zhang Y.X."/>
        </authorList>
    </citation>
    <scope>NUCLEOTIDE SEQUENCE [LARGE SCALE GENOMIC DNA]</scope>
    <source>
        <strain evidence="1 2">JCM 30743</strain>
    </source>
</reference>
<evidence type="ECO:0000313" key="1">
    <source>
        <dbReference type="EMBL" id="RHW35958.1"/>
    </source>
</evidence>